<gene>
    <name evidence="1" type="ORF">EZI54_08625</name>
</gene>
<comment type="caution">
    <text evidence="1">The sequence shown here is derived from an EMBL/GenBank/DDBJ whole genome shotgun (WGS) entry which is preliminary data.</text>
</comment>
<sequence>MDAVILFNGRMDYTRATLEACRDMGVTCITHERPLFGHGIILNRNANCSSLENIHRINRKYKDKPLTLRQVSVAAALGAQRLIGGNPLEWKRYNEHPVFATEWPISGAERKVLVCPSSKNELLGHPDWETPWRDNTDALDHAVRHGVFRYQDLLIRFHPSWAVPFGVVTAEKCEQHYRSWCESRGVSFIPSDSKVNTKDLIRLADVIVLNGSNTVLEAGMLGKPVVCFGPAPYTHSGAAIDVLSFSDIEHLDFADIVSKDPREIVQNTLRYYYSKAAREPLFIDFVRSRTVTECAFYNGADPSLLERLLNDDGEFEGDSDFADGTQYEDSVIEAFLGNDVAKLEEYASWQWETEASEELKITRRGVFRLIDGIRRLTPKGV</sequence>
<evidence type="ECO:0000313" key="2">
    <source>
        <dbReference type="Proteomes" id="UP000313645"/>
    </source>
</evidence>
<name>A0ABY1ZNK6_9GAMM</name>
<dbReference type="SUPFAM" id="SSF53756">
    <property type="entry name" value="UDP-Glycosyltransferase/glycogen phosphorylase"/>
    <property type="match status" value="1"/>
</dbReference>
<dbReference type="RefSeq" id="WP_131481011.1">
    <property type="nucleotide sequence ID" value="NZ_SJDL01000010.1"/>
</dbReference>
<protein>
    <submittedName>
        <fullName evidence="1">Uncharacterized protein</fullName>
    </submittedName>
</protein>
<organism evidence="1 2">
    <name type="scientific">Marinobacter halodurans</name>
    <dbReference type="NCBI Taxonomy" id="2528979"/>
    <lineage>
        <taxon>Bacteria</taxon>
        <taxon>Pseudomonadati</taxon>
        <taxon>Pseudomonadota</taxon>
        <taxon>Gammaproteobacteria</taxon>
        <taxon>Pseudomonadales</taxon>
        <taxon>Marinobacteraceae</taxon>
        <taxon>Marinobacter</taxon>
    </lineage>
</organism>
<proteinExistence type="predicted"/>
<dbReference type="EMBL" id="SJDL01000010">
    <property type="protein sequence ID" value="TBW56701.1"/>
    <property type="molecule type" value="Genomic_DNA"/>
</dbReference>
<dbReference type="Proteomes" id="UP000313645">
    <property type="component" value="Unassembled WGS sequence"/>
</dbReference>
<reference evidence="1 2" key="1">
    <citation type="submission" date="2019-02" db="EMBL/GenBank/DDBJ databases">
        <title>Marinobacter halodurans sp. nov., a marine bacterium isolated from sea tidal flat.</title>
        <authorList>
            <person name="Yoo Y."/>
            <person name="Lee D.W."/>
            <person name="Kim B.S."/>
            <person name="Kim J.-J."/>
        </authorList>
    </citation>
    <scope>NUCLEOTIDE SEQUENCE [LARGE SCALE GENOMIC DNA]</scope>
    <source>
        <strain evidence="1 2">YJ-S3-2</strain>
    </source>
</reference>
<keyword evidence="2" id="KW-1185">Reference proteome</keyword>
<accession>A0ABY1ZNK6</accession>
<evidence type="ECO:0000313" key="1">
    <source>
        <dbReference type="EMBL" id="TBW56701.1"/>
    </source>
</evidence>